<dbReference type="Proteomes" id="UP000321497">
    <property type="component" value="Unassembled WGS sequence"/>
</dbReference>
<reference evidence="1 2" key="1">
    <citation type="submission" date="2019-08" db="EMBL/GenBank/DDBJ databases">
        <title>Genome of Aequorivita antarctica SW49 (type strain).</title>
        <authorList>
            <person name="Bowman J.P."/>
        </authorList>
    </citation>
    <scope>NUCLEOTIDE SEQUENCE [LARGE SCALE GENOMIC DNA]</scope>
    <source>
        <strain evidence="1 2">SW49</strain>
    </source>
</reference>
<sequence>MIREEFGSDFHYVLSEKWRNLDAINSYFNENDYSLHFSGRSALYSILKSGIEQFGWKTIAVPSYYCHEVYSFIEKLPIRIHYYEITPFFDRVVSLKNWEDTDQAVILIVDYFGLGKPNIENIEESVIIEDLTHNLGEIKNSNAHYCFGSLRKVLPLPVGGFCYSPKKLNFEVPLQNLKAEDIAVKKIAAMYLKKLYLEQIFHEKDTFRIFFAESENDFEESFTYAALPKIVDELLRTLRVNEIILKKGDNLRFAKQLLKPTEVFQVISNNNNSEFALILKFNDCEKRDLMKHFLIEERIYPIVLWPDQKSEANKNFQDSILFIHVDFRYNNNQIEHIISKINQYTKNA</sequence>
<accession>A0A5C6Z2E6</accession>
<name>A0A5C6Z2E6_9FLAO</name>
<organism evidence="1 2">
    <name type="scientific">Aequorivita antarctica</name>
    <dbReference type="NCBI Taxonomy" id="153266"/>
    <lineage>
        <taxon>Bacteria</taxon>
        <taxon>Pseudomonadati</taxon>
        <taxon>Bacteroidota</taxon>
        <taxon>Flavobacteriia</taxon>
        <taxon>Flavobacteriales</taxon>
        <taxon>Flavobacteriaceae</taxon>
        <taxon>Aequorivita</taxon>
    </lineage>
</organism>
<dbReference type="OrthoDB" id="8955051at2"/>
<evidence type="ECO:0008006" key="3">
    <source>
        <dbReference type="Google" id="ProtNLM"/>
    </source>
</evidence>
<comment type="caution">
    <text evidence="1">The sequence shown here is derived from an EMBL/GenBank/DDBJ whole genome shotgun (WGS) entry which is preliminary data.</text>
</comment>
<proteinExistence type="predicted"/>
<keyword evidence="2" id="KW-1185">Reference proteome</keyword>
<evidence type="ECO:0000313" key="2">
    <source>
        <dbReference type="Proteomes" id="UP000321497"/>
    </source>
</evidence>
<dbReference type="RefSeq" id="WP_111845447.1">
    <property type="nucleotide sequence ID" value="NZ_UEGI01000018.1"/>
</dbReference>
<dbReference type="AlphaFoldDB" id="A0A5C6Z2E6"/>
<dbReference type="SUPFAM" id="SSF53383">
    <property type="entry name" value="PLP-dependent transferases"/>
    <property type="match status" value="1"/>
</dbReference>
<protein>
    <recommendedName>
        <fullName evidence="3">DegT/DnrJ/EryC1/StrS aminotransferase family protein</fullName>
    </recommendedName>
</protein>
<dbReference type="InterPro" id="IPR015424">
    <property type="entry name" value="PyrdxlP-dep_Trfase"/>
</dbReference>
<evidence type="ECO:0000313" key="1">
    <source>
        <dbReference type="EMBL" id="TXD73689.1"/>
    </source>
</evidence>
<gene>
    <name evidence="1" type="ORF">ESU54_07965</name>
</gene>
<dbReference type="EMBL" id="VORT01000004">
    <property type="protein sequence ID" value="TXD73689.1"/>
    <property type="molecule type" value="Genomic_DNA"/>
</dbReference>